<evidence type="ECO:0000313" key="15">
    <source>
        <dbReference type="Proteomes" id="UP000694843"/>
    </source>
</evidence>
<dbReference type="InterPro" id="IPR011009">
    <property type="entry name" value="Kinase-like_dom_sf"/>
</dbReference>
<evidence type="ECO:0000256" key="4">
    <source>
        <dbReference type="ARBA" id="ARBA00022679"/>
    </source>
</evidence>
<feature type="domain" description="Protein kinase" evidence="14">
    <location>
        <begin position="26"/>
        <end position="323"/>
    </location>
</feature>
<dbReference type="Pfam" id="PF00069">
    <property type="entry name" value="Pkinase"/>
    <property type="match status" value="1"/>
</dbReference>
<dbReference type="FunFam" id="3.30.200.20:FF:000227">
    <property type="entry name" value="Cyclin-dependent kinase 9"/>
    <property type="match status" value="1"/>
</dbReference>
<dbReference type="PANTHER" id="PTHR24056">
    <property type="entry name" value="CELL DIVISION PROTEIN KINASE"/>
    <property type="match status" value="1"/>
</dbReference>
<dbReference type="PROSITE" id="PS00107">
    <property type="entry name" value="PROTEIN_KINASE_ATP"/>
    <property type="match status" value="1"/>
</dbReference>
<gene>
    <name evidence="16" type="primary">LOC108665719</name>
</gene>
<organism evidence="15 16">
    <name type="scientific">Hyalella azteca</name>
    <name type="common">Amphipod</name>
    <dbReference type="NCBI Taxonomy" id="294128"/>
    <lineage>
        <taxon>Eukaryota</taxon>
        <taxon>Metazoa</taxon>
        <taxon>Ecdysozoa</taxon>
        <taxon>Arthropoda</taxon>
        <taxon>Crustacea</taxon>
        <taxon>Multicrustacea</taxon>
        <taxon>Malacostraca</taxon>
        <taxon>Eumalacostraca</taxon>
        <taxon>Peracarida</taxon>
        <taxon>Amphipoda</taxon>
        <taxon>Senticaudata</taxon>
        <taxon>Talitrida</taxon>
        <taxon>Talitroidea</taxon>
        <taxon>Hyalellidae</taxon>
        <taxon>Hyalella</taxon>
    </lineage>
</organism>
<dbReference type="GO" id="GO:0005524">
    <property type="term" value="F:ATP binding"/>
    <property type="evidence" value="ECO:0007669"/>
    <property type="project" value="UniProtKB-UniRule"/>
</dbReference>
<dbReference type="PROSITE" id="PS50011">
    <property type="entry name" value="PROTEIN_KINASE_DOM"/>
    <property type="match status" value="1"/>
</dbReference>
<evidence type="ECO:0000256" key="10">
    <source>
        <dbReference type="ARBA" id="ARBA00023242"/>
    </source>
</evidence>
<dbReference type="RefSeq" id="XP_018007999.1">
    <property type="nucleotide sequence ID" value="XM_018152510.2"/>
</dbReference>
<keyword evidence="10" id="KW-0539">Nucleus</keyword>
<evidence type="ECO:0000256" key="6">
    <source>
        <dbReference type="ARBA" id="ARBA00022777"/>
    </source>
</evidence>
<dbReference type="PROSITE" id="PS00108">
    <property type="entry name" value="PROTEIN_KINASE_ST"/>
    <property type="match status" value="1"/>
</dbReference>
<dbReference type="SUPFAM" id="SSF56112">
    <property type="entry name" value="Protein kinase-like (PK-like)"/>
    <property type="match status" value="1"/>
</dbReference>
<dbReference type="InterPro" id="IPR000719">
    <property type="entry name" value="Prot_kinase_dom"/>
</dbReference>
<dbReference type="GeneID" id="108665719"/>
<evidence type="ECO:0000256" key="3">
    <source>
        <dbReference type="ARBA" id="ARBA00022527"/>
    </source>
</evidence>
<keyword evidence="7 11" id="KW-0067">ATP-binding</keyword>
<evidence type="ECO:0000256" key="1">
    <source>
        <dbReference type="ARBA" id="ARBA00004123"/>
    </source>
</evidence>
<keyword evidence="3 12" id="KW-0723">Serine/threonine-protein kinase</keyword>
<keyword evidence="15" id="KW-1185">Reference proteome</keyword>
<dbReference type="GO" id="GO:0008353">
    <property type="term" value="F:RNA polymerase II CTD heptapeptide repeat kinase activity"/>
    <property type="evidence" value="ECO:0007669"/>
    <property type="project" value="TreeGrafter"/>
</dbReference>
<dbReference type="SMART" id="SM00220">
    <property type="entry name" value="S_TKc"/>
    <property type="match status" value="1"/>
</dbReference>
<dbReference type="Proteomes" id="UP000694843">
    <property type="component" value="Unplaced"/>
</dbReference>
<keyword evidence="8" id="KW-0805">Transcription regulation</keyword>
<dbReference type="KEGG" id="hazt:108665719"/>
<accession>A0A8B7N429</accession>
<evidence type="ECO:0000256" key="5">
    <source>
        <dbReference type="ARBA" id="ARBA00022741"/>
    </source>
</evidence>
<dbReference type="InterPro" id="IPR008271">
    <property type="entry name" value="Ser/Thr_kinase_AS"/>
</dbReference>
<feature type="compositionally biased region" description="Low complexity" evidence="13">
    <location>
        <begin position="366"/>
        <end position="378"/>
    </location>
</feature>
<sequence>MMVSNRDRMIQYDDLHFPYCDDVSKYEKLDKIGQGTFGEVFKARHKRSKKVVALKKVLMENEKEGFPITALREIKILQQLKHDNIVKLNEICRTKPVNNAYNRWRSTFYLVFDFCEHDLAGLLSNFSVKFSLGEIKKVMQQLLEGLFYIHSSKILHRDMKAANVLITKSGTLKLADFGLARAFSQRNGQPNRYTNRVVTLWYRPPELLLGERNYGPPIDIWGSGCIMAEMWTRTPIMQGNTEQHQLTLISQLCGTICPEVWPGVESLPLYAAMELPRNHKRKVKERLKPYIRDAHACDLIDKMLTLDPSKRIDADTALNHDFFWLDPLPCDLGTMLSHHTHSMFEFLAPPRRNRHHHHHHHMHHNQQPSQAGGAQSSAGGVGGAGGSVNSVTQSSSGLSHHHQPHSSSSASQGRRHRAAAASVASMSTCPERIF</sequence>
<dbReference type="GO" id="GO:0005634">
    <property type="term" value="C:nucleus"/>
    <property type="evidence" value="ECO:0007669"/>
    <property type="project" value="UniProtKB-SubCell"/>
</dbReference>
<evidence type="ECO:0000256" key="9">
    <source>
        <dbReference type="ARBA" id="ARBA00023163"/>
    </source>
</evidence>
<name>A0A8B7N429_HYAAZ</name>
<evidence type="ECO:0000313" key="16">
    <source>
        <dbReference type="RefSeq" id="XP_018007999.1"/>
    </source>
</evidence>
<dbReference type="InterPro" id="IPR050108">
    <property type="entry name" value="CDK"/>
</dbReference>
<evidence type="ECO:0000256" key="13">
    <source>
        <dbReference type="SAM" id="MobiDB-lite"/>
    </source>
</evidence>
<keyword evidence="6 16" id="KW-0418">Kinase</keyword>
<dbReference type="OrthoDB" id="204883at2759"/>
<evidence type="ECO:0000256" key="12">
    <source>
        <dbReference type="RuleBase" id="RU000304"/>
    </source>
</evidence>
<dbReference type="OMA" id="FPHCDES"/>
<evidence type="ECO:0000259" key="14">
    <source>
        <dbReference type="PROSITE" id="PS50011"/>
    </source>
</evidence>
<evidence type="ECO:0000256" key="11">
    <source>
        <dbReference type="PROSITE-ProRule" id="PRU10141"/>
    </source>
</evidence>
<dbReference type="GO" id="GO:0004693">
    <property type="term" value="F:cyclin-dependent protein serine/threonine kinase activity"/>
    <property type="evidence" value="ECO:0007669"/>
    <property type="project" value="TreeGrafter"/>
</dbReference>
<dbReference type="PANTHER" id="PTHR24056:SF233">
    <property type="entry name" value="CYCLIN-DEPENDENT KINASE 9"/>
    <property type="match status" value="1"/>
</dbReference>
<dbReference type="Gene3D" id="3.30.200.20">
    <property type="entry name" value="Phosphorylase Kinase, domain 1"/>
    <property type="match status" value="1"/>
</dbReference>
<dbReference type="FunFam" id="1.10.510.10:FF:000203">
    <property type="entry name" value="Cyclin-dependent kinase 9"/>
    <property type="match status" value="1"/>
</dbReference>
<reference evidence="16" key="1">
    <citation type="submission" date="2025-08" db="UniProtKB">
        <authorList>
            <consortium name="RefSeq"/>
        </authorList>
    </citation>
    <scope>IDENTIFICATION</scope>
    <source>
        <tissue evidence="16">Whole organism</tissue>
    </source>
</reference>
<keyword evidence="5 11" id="KW-0547">Nucleotide-binding</keyword>
<dbReference type="Gene3D" id="1.10.510.10">
    <property type="entry name" value="Transferase(Phosphotransferase) domain 1"/>
    <property type="match status" value="1"/>
</dbReference>
<dbReference type="AlphaFoldDB" id="A0A8B7N429"/>
<keyword evidence="9" id="KW-0804">Transcription</keyword>
<comment type="subcellular location">
    <subcellularLocation>
        <location evidence="1">Nucleus</location>
    </subcellularLocation>
</comment>
<proteinExistence type="inferred from homology"/>
<comment type="similarity">
    <text evidence="2">Belongs to the protein kinase superfamily. CMGC Ser/Thr protein kinase family. CDC2/CDKX subfamily.</text>
</comment>
<feature type="binding site" evidence="11">
    <location>
        <position position="55"/>
    </location>
    <ligand>
        <name>ATP</name>
        <dbReference type="ChEBI" id="CHEBI:30616"/>
    </ligand>
</feature>
<evidence type="ECO:0000256" key="7">
    <source>
        <dbReference type="ARBA" id="ARBA00022840"/>
    </source>
</evidence>
<evidence type="ECO:0000256" key="8">
    <source>
        <dbReference type="ARBA" id="ARBA00023015"/>
    </source>
</evidence>
<dbReference type="InterPro" id="IPR017441">
    <property type="entry name" value="Protein_kinase_ATP_BS"/>
</dbReference>
<evidence type="ECO:0000256" key="2">
    <source>
        <dbReference type="ARBA" id="ARBA00006485"/>
    </source>
</evidence>
<feature type="region of interest" description="Disordered" evidence="13">
    <location>
        <begin position="353"/>
        <end position="434"/>
    </location>
</feature>
<keyword evidence="4" id="KW-0808">Transferase</keyword>
<protein>
    <submittedName>
        <fullName evidence="16">Cyclin-dependent kinase 9</fullName>
    </submittedName>
</protein>
<feature type="compositionally biased region" description="Basic residues" evidence="13">
    <location>
        <begin position="353"/>
        <end position="364"/>
    </location>
</feature>
<dbReference type="CDD" id="cd07865">
    <property type="entry name" value="STKc_CDK9"/>
    <property type="match status" value="1"/>
</dbReference>